<evidence type="ECO:0000256" key="1">
    <source>
        <dbReference type="ARBA" id="ARBA00005056"/>
    </source>
</evidence>
<comment type="pathway">
    <text evidence="2">Amino-acid biosynthesis; L-methionine biosynthesis via de novo pathway; L-homoserine from L-aspartate: step 3/3.</text>
</comment>
<feature type="binding site" evidence="12">
    <location>
        <position position="204"/>
    </location>
    <ligand>
        <name>L-homoserine</name>
        <dbReference type="ChEBI" id="CHEBI:57476"/>
    </ligand>
</feature>
<feature type="active site" description="Proton donor" evidence="11">
    <location>
        <position position="219"/>
    </location>
</feature>
<dbReference type="AlphaFoldDB" id="A0A1Z1F7X5"/>
<keyword evidence="6" id="KW-0028">Amino-acid biosynthesis</keyword>
<dbReference type="InterPro" id="IPR016204">
    <property type="entry name" value="HDH"/>
</dbReference>
<proteinExistence type="inferred from homology"/>
<organism evidence="15 16">
    <name type="scientific">Croceicoccus marinus</name>
    <dbReference type="NCBI Taxonomy" id="450378"/>
    <lineage>
        <taxon>Bacteria</taxon>
        <taxon>Pseudomonadati</taxon>
        <taxon>Pseudomonadota</taxon>
        <taxon>Alphaproteobacteria</taxon>
        <taxon>Sphingomonadales</taxon>
        <taxon>Erythrobacteraceae</taxon>
        <taxon>Croceicoccus</taxon>
    </lineage>
</organism>
<accession>A0A1Z1F7X5</accession>
<evidence type="ECO:0000256" key="5">
    <source>
        <dbReference type="ARBA" id="ARBA00013376"/>
    </source>
</evidence>
<dbReference type="SUPFAM" id="SSF51735">
    <property type="entry name" value="NAD(P)-binding Rossmann-fold domains"/>
    <property type="match status" value="1"/>
</dbReference>
<evidence type="ECO:0000256" key="12">
    <source>
        <dbReference type="PIRSR" id="PIRSR000098-2"/>
    </source>
</evidence>
<dbReference type="NCBIfam" id="NF004976">
    <property type="entry name" value="PRK06349.1"/>
    <property type="match status" value="1"/>
</dbReference>
<dbReference type="Gene3D" id="3.30.70.260">
    <property type="match status" value="1"/>
</dbReference>
<evidence type="ECO:0000256" key="2">
    <source>
        <dbReference type="ARBA" id="ARBA00005062"/>
    </source>
</evidence>
<comment type="pathway">
    <text evidence="1">Amino-acid biosynthesis; L-threonine biosynthesis; L-threonine from L-aspartate: step 3/5.</text>
</comment>
<evidence type="ECO:0000259" key="14">
    <source>
        <dbReference type="PROSITE" id="PS51671"/>
    </source>
</evidence>
<dbReference type="SUPFAM" id="SSF55021">
    <property type="entry name" value="ACT-like"/>
    <property type="match status" value="1"/>
</dbReference>
<dbReference type="InterPro" id="IPR036291">
    <property type="entry name" value="NAD(P)-bd_dom_sf"/>
</dbReference>
<gene>
    <name evidence="15" type="ORF">A9D14_00335</name>
</gene>
<dbReference type="PANTHER" id="PTHR43331">
    <property type="entry name" value="HOMOSERINE DEHYDROGENASE"/>
    <property type="match status" value="1"/>
</dbReference>
<comment type="similarity">
    <text evidence="3 13">Belongs to the homoserine dehydrogenase family.</text>
</comment>
<dbReference type="SUPFAM" id="SSF55347">
    <property type="entry name" value="Glyceraldehyde-3-phosphate dehydrogenase-like, C-terminal domain"/>
    <property type="match status" value="1"/>
</dbReference>
<dbReference type="GO" id="GO:0050661">
    <property type="term" value="F:NADP binding"/>
    <property type="evidence" value="ECO:0007669"/>
    <property type="project" value="InterPro"/>
</dbReference>
<protein>
    <recommendedName>
        <fullName evidence="5">Homoserine dehydrogenase</fullName>
        <ecNumber evidence="4">1.1.1.3</ecNumber>
    </recommendedName>
</protein>
<dbReference type="InterPro" id="IPR005106">
    <property type="entry name" value="Asp/hSer_DH_NAD-bd"/>
</dbReference>
<dbReference type="InterPro" id="IPR001342">
    <property type="entry name" value="HDH_cat"/>
</dbReference>
<dbReference type="PROSITE" id="PS01042">
    <property type="entry name" value="HOMOSER_DHGENASE"/>
    <property type="match status" value="1"/>
</dbReference>
<keyword evidence="9" id="KW-0560">Oxidoreductase</keyword>
<evidence type="ECO:0000256" key="6">
    <source>
        <dbReference type="ARBA" id="ARBA00022605"/>
    </source>
</evidence>
<dbReference type="PIRSF" id="PIRSF000098">
    <property type="entry name" value="Homoser_dehydrog"/>
    <property type="match status" value="1"/>
</dbReference>
<keyword evidence="8 12" id="KW-0521">NADP</keyword>
<dbReference type="Pfam" id="PF03447">
    <property type="entry name" value="NAD_binding_3"/>
    <property type="match status" value="1"/>
</dbReference>
<dbReference type="UniPathway" id="UPA00050">
    <property type="reaction ID" value="UER00063"/>
</dbReference>
<feature type="binding site" evidence="12">
    <location>
        <position position="119"/>
    </location>
    <ligand>
        <name>NADPH</name>
        <dbReference type="ChEBI" id="CHEBI:57783"/>
    </ligand>
</feature>
<dbReference type="GO" id="GO:0004412">
    <property type="term" value="F:homoserine dehydrogenase activity"/>
    <property type="evidence" value="ECO:0007669"/>
    <property type="project" value="UniProtKB-EC"/>
</dbReference>
<evidence type="ECO:0000256" key="7">
    <source>
        <dbReference type="ARBA" id="ARBA00022697"/>
    </source>
</evidence>
<evidence type="ECO:0000256" key="9">
    <source>
        <dbReference type="ARBA" id="ARBA00023002"/>
    </source>
</evidence>
<dbReference type="Pfam" id="PF01842">
    <property type="entry name" value="ACT"/>
    <property type="match status" value="1"/>
</dbReference>
<sequence length="456" mass="47702">MEPNRVSDQSRSQPAPLRIALAGLGTVGAGVIRLIETNRDLLARRAGRGIEIVAVSARDRSKDRGVDISRYDWEDDMGAMATRPDVDVVVELVGGSDGPALTLARGAIANGKSFVTANKAMIAHHGLSLAREAEAAGHALKFEAAVAGGIPIVKGLREGAAANAIERVYGILNGTSNYILSTMEDTGADFADVLGEAQAKGYAEADPTFDIDGIDAAHKLSILASIAFGTELDFTSVGADGIRRILAADIAQANSLGYVIRLLGMANVETGSDGTTRLFQRVHPYLVPKNHPLAHVDGPTNAVVAEGNFSGMLLFQGAGAGDGPTASAVVADIIDIARYWDSEGEIDPPFSIPVAELDKTLPAETGHRTGKAYLRFLVKDRPGVLAEITAAMRDAGVSIESLIQMGTEYSGGDDGSVLVSMVTHEGEEAAVDKALDLLAGLESMTATPLVMHILKQ</sequence>
<evidence type="ECO:0000313" key="16">
    <source>
        <dbReference type="Proteomes" id="UP000195807"/>
    </source>
</evidence>
<dbReference type="CDD" id="cd04881">
    <property type="entry name" value="ACT_HSDH-Hom"/>
    <property type="match status" value="1"/>
</dbReference>
<keyword evidence="7" id="KW-0791">Threonine biosynthesis</keyword>
<name>A0A1Z1F7X5_9SPHN</name>
<dbReference type="Gene3D" id="3.30.360.10">
    <property type="entry name" value="Dihydrodipicolinate Reductase, domain 2"/>
    <property type="match status" value="1"/>
</dbReference>
<dbReference type="GO" id="GO:0009088">
    <property type="term" value="P:threonine biosynthetic process"/>
    <property type="evidence" value="ECO:0007669"/>
    <property type="project" value="UniProtKB-UniPathway"/>
</dbReference>
<evidence type="ECO:0000313" key="15">
    <source>
        <dbReference type="EMBL" id="ARU14898.1"/>
    </source>
</evidence>
<evidence type="ECO:0000256" key="4">
    <source>
        <dbReference type="ARBA" id="ARBA00013213"/>
    </source>
</evidence>
<dbReference type="EC" id="1.1.1.3" evidence="4"/>
<dbReference type="Proteomes" id="UP000195807">
    <property type="component" value="Chromosome"/>
</dbReference>
<keyword evidence="10" id="KW-0486">Methionine biosynthesis</keyword>
<dbReference type="OrthoDB" id="9808167at2"/>
<dbReference type="EMBL" id="CP019602">
    <property type="protein sequence ID" value="ARU14898.1"/>
    <property type="molecule type" value="Genomic_DNA"/>
</dbReference>
<keyword evidence="16" id="KW-1185">Reference proteome</keyword>
<dbReference type="PROSITE" id="PS51671">
    <property type="entry name" value="ACT"/>
    <property type="match status" value="1"/>
</dbReference>
<evidence type="ECO:0000256" key="8">
    <source>
        <dbReference type="ARBA" id="ARBA00022857"/>
    </source>
</evidence>
<feature type="binding site" evidence="12">
    <location>
        <begin position="22"/>
        <end position="29"/>
    </location>
    <ligand>
        <name>NADP(+)</name>
        <dbReference type="ChEBI" id="CHEBI:58349"/>
    </ligand>
</feature>
<reference evidence="15 16" key="1">
    <citation type="submission" date="2017-01" db="EMBL/GenBank/DDBJ databases">
        <title>Complete genome sequence of esterase-producing bacterium Croceicoccus marinus E4A9.</title>
        <authorList>
            <person name="Wu Y.-H."/>
            <person name="Cheng H."/>
            <person name="Xu L."/>
            <person name="Huo Y.-Y."/>
            <person name="Wang C.-S."/>
            <person name="Xu X.-W."/>
        </authorList>
    </citation>
    <scope>NUCLEOTIDE SEQUENCE [LARGE SCALE GENOMIC DNA]</scope>
    <source>
        <strain evidence="15 16">E4A9</strain>
    </source>
</reference>
<dbReference type="InterPro" id="IPR045865">
    <property type="entry name" value="ACT-like_dom_sf"/>
</dbReference>
<dbReference type="FunFam" id="3.30.360.10:FF:000005">
    <property type="entry name" value="Homoserine dehydrogenase"/>
    <property type="match status" value="1"/>
</dbReference>
<dbReference type="Gene3D" id="3.40.50.720">
    <property type="entry name" value="NAD(P)-binding Rossmann-like Domain"/>
    <property type="match status" value="1"/>
</dbReference>
<dbReference type="InterPro" id="IPR019811">
    <property type="entry name" value="HDH_CS"/>
</dbReference>
<dbReference type="InterPro" id="IPR002912">
    <property type="entry name" value="ACT_dom"/>
</dbReference>
<feature type="domain" description="ACT" evidence="14">
    <location>
        <begin position="373"/>
        <end position="456"/>
    </location>
</feature>
<evidence type="ECO:0000256" key="3">
    <source>
        <dbReference type="ARBA" id="ARBA00006753"/>
    </source>
</evidence>
<dbReference type="UniPathway" id="UPA00051">
    <property type="reaction ID" value="UER00465"/>
</dbReference>
<evidence type="ECO:0000256" key="11">
    <source>
        <dbReference type="PIRSR" id="PIRSR000098-1"/>
    </source>
</evidence>
<dbReference type="Pfam" id="PF00742">
    <property type="entry name" value="Homoserine_dh"/>
    <property type="match status" value="1"/>
</dbReference>
<evidence type="ECO:0000256" key="13">
    <source>
        <dbReference type="RuleBase" id="RU004171"/>
    </source>
</evidence>
<dbReference type="STRING" id="450378.GCA_001661675_00067"/>
<dbReference type="PANTHER" id="PTHR43331:SF1">
    <property type="entry name" value="HOMOSERINE DEHYDROGENASE"/>
    <property type="match status" value="1"/>
</dbReference>
<dbReference type="GO" id="GO:0009086">
    <property type="term" value="P:methionine biosynthetic process"/>
    <property type="evidence" value="ECO:0007669"/>
    <property type="project" value="UniProtKB-KW"/>
</dbReference>
<dbReference type="KEGG" id="cman:A9D14_00335"/>
<evidence type="ECO:0000256" key="10">
    <source>
        <dbReference type="ARBA" id="ARBA00023167"/>
    </source>
</evidence>